<dbReference type="Proteomes" id="UP001239994">
    <property type="component" value="Unassembled WGS sequence"/>
</dbReference>
<keyword evidence="2" id="KW-1185">Reference proteome</keyword>
<organism evidence="1 2">
    <name type="scientific">Electrophorus voltai</name>
    <dbReference type="NCBI Taxonomy" id="2609070"/>
    <lineage>
        <taxon>Eukaryota</taxon>
        <taxon>Metazoa</taxon>
        <taxon>Chordata</taxon>
        <taxon>Craniata</taxon>
        <taxon>Vertebrata</taxon>
        <taxon>Euteleostomi</taxon>
        <taxon>Actinopterygii</taxon>
        <taxon>Neopterygii</taxon>
        <taxon>Teleostei</taxon>
        <taxon>Ostariophysi</taxon>
        <taxon>Gymnotiformes</taxon>
        <taxon>Gymnotoidei</taxon>
        <taxon>Gymnotidae</taxon>
        <taxon>Electrophorus</taxon>
    </lineage>
</organism>
<accession>A0AAD8Z8F0</accession>
<evidence type="ECO:0000313" key="2">
    <source>
        <dbReference type="Proteomes" id="UP001239994"/>
    </source>
</evidence>
<name>A0AAD8Z8F0_9TELE</name>
<gene>
    <name evidence="1" type="ORF">P4O66_011854</name>
</gene>
<dbReference type="AlphaFoldDB" id="A0AAD8Z8F0"/>
<dbReference type="EMBL" id="JAROKS010000018">
    <property type="protein sequence ID" value="KAK1793479.1"/>
    <property type="molecule type" value="Genomic_DNA"/>
</dbReference>
<reference evidence="1" key="1">
    <citation type="submission" date="2023-03" db="EMBL/GenBank/DDBJ databases">
        <title>Electrophorus voltai genome.</title>
        <authorList>
            <person name="Bian C."/>
        </authorList>
    </citation>
    <scope>NUCLEOTIDE SEQUENCE</scope>
    <source>
        <strain evidence="1">CB-2022</strain>
        <tissue evidence="1">Muscle</tissue>
    </source>
</reference>
<proteinExistence type="predicted"/>
<comment type="caution">
    <text evidence="1">The sequence shown here is derived from an EMBL/GenBank/DDBJ whole genome shotgun (WGS) entry which is preliminary data.</text>
</comment>
<protein>
    <submittedName>
        <fullName evidence="1">Uncharacterized protein</fullName>
    </submittedName>
</protein>
<sequence length="208" mass="23119">MGNTGSRRKKVAPALVKEVNICDRDCCHIDRNESCLFTSQTSNVNVTRKRTQLDRHSDRQDLDFSADENLAEEVDRILETCEGTAARPNNGSSQNSLFRSKIYGLYFAKCDQSHSKTTRNANLSQNSGLHNDHLKVDGLKVKKEVCAQNKPGPVDSHKKSIVAVGRAGPVCTKTVLVPEICNHPSQVLPVTYDSSEEDLMNMIEREFG</sequence>
<evidence type="ECO:0000313" key="1">
    <source>
        <dbReference type="EMBL" id="KAK1793479.1"/>
    </source>
</evidence>